<reference evidence="4 5" key="1">
    <citation type="journal article" date="2011" name="PLoS Genet.">
        <title>Comparative genomic analysis of human fungal pathogens causing paracoccidioidomycosis.</title>
        <authorList>
            <person name="Desjardins C.A."/>
            <person name="Champion M.D."/>
            <person name="Holder J.W."/>
            <person name="Muszewska A."/>
            <person name="Goldberg J."/>
            <person name="Bailao A.M."/>
            <person name="Brigido M.M."/>
            <person name="Ferreira M.E."/>
            <person name="Garcia A.M."/>
            <person name="Grynberg M."/>
            <person name="Gujja S."/>
            <person name="Heiman D.I."/>
            <person name="Henn M.R."/>
            <person name="Kodira C.D."/>
            <person name="Leon-Narvaez H."/>
            <person name="Longo L.V."/>
            <person name="Ma L.J."/>
            <person name="Malavazi I."/>
            <person name="Matsuo A.L."/>
            <person name="Morais F.V."/>
            <person name="Pereira M."/>
            <person name="Rodriguez-Brito S."/>
            <person name="Sakthikumar S."/>
            <person name="Salem-Izacc S.M."/>
            <person name="Sykes S.M."/>
            <person name="Teixeira M.M."/>
            <person name="Vallejo M.C."/>
            <person name="Walter M.E."/>
            <person name="Yandava C."/>
            <person name="Young S."/>
            <person name="Zeng Q."/>
            <person name="Zucker J."/>
            <person name="Felipe M.S."/>
            <person name="Goldman G.H."/>
            <person name="Haas B.J."/>
            <person name="McEwen J.G."/>
            <person name="Nino-Vega G."/>
            <person name="Puccia R."/>
            <person name="San-Blas G."/>
            <person name="Soares C.M."/>
            <person name="Birren B.W."/>
            <person name="Cuomo C.A."/>
        </authorList>
    </citation>
    <scope>NUCLEOTIDE SEQUENCE [LARGE SCALE GENOMIC DNA]</scope>
    <source>
        <strain evidence="5">ATCC MYA-826 / Pb01</strain>
    </source>
</reference>
<gene>
    <name evidence="4" type="ORF">PAAG_05334</name>
</gene>
<evidence type="ECO:0000313" key="5">
    <source>
        <dbReference type="Proteomes" id="UP000002059"/>
    </source>
</evidence>
<dbReference type="AlphaFoldDB" id="C1H3J1"/>
<feature type="signal peptide" evidence="3">
    <location>
        <begin position="1"/>
        <end position="18"/>
    </location>
</feature>
<dbReference type="RefSeq" id="XP_002792604.1">
    <property type="nucleotide sequence ID" value="XM_002792558.2"/>
</dbReference>
<dbReference type="Proteomes" id="UP000002059">
    <property type="component" value="Partially assembled WGS sequence"/>
</dbReference>
<feature type="transmembrane region" description="Helical" evidence="2">
    <location>
        <begin position="201"/>
        <end position="226"/>
    </location>
</feature>
<evidence type="ECO:0008006" key="6">
    <source>
        <dbReference type="Google" id="ProtNLM"/>
    </source>
</evidence>
<dbReference type="HOGENOM" id="CLU_074173_3_0_1"/>
<evidence type="ECO:0000256" key="1">
    <source>
        <dbReference type="SAM" id="MobiDB-lite"/>
    </source>
</evidence>
<dbReference type="KEGG" id="pbl:PAAG_05334"/>
<dbReference type="PANTHER" id="PTHR40640">
    <property type="entry name" value="ANCHORED GLYCOPROTEIN, PUTATIVE (AFU_ORTHOLOGUE AFUA_8G04860)-RELATED"/>
    <property type="match status" value="1"/>
</dbReference>
<accession>C1H3J1</accession>
<proteinExistence type="predicted"/>
<dbReference type="OMA" id="SITYTHI"/>
<keyword evidence="3" id="KW-0732">Signal</keyword>
<dbReference type="VEuPathDB" id="FungiDB:PAAG_05334"/>
<keyword evidence="5" id="KW-1185">Reference proteome</keyword>
<keyword evidence="2" id="KW-0472">Membrane</keyword>
<evidence type="ECO:0000256" key="3">
    <source>
        <dbReference type="SAM" id="SignalP"/>
    </source>
</evidence>
<protein>
    <recommendedName>
        <fullName evidence="6">GPI anchored protein</fullName>
    </recommendedName>
</protein>
<dbReference type="PANTHER" id="PTHR40640:SF1">
    <property type="entry name" value="ANCHORED GLYCOPROTEIN, PUTATIVE (AFU_ORTHOLOGUE AFUA_8G04860)-RELATED"/>
    <property type="match status" value="1"/>
</dbReference>
<dbReference type="STRING" id="502779.C1H3J1"/>
<keyword evidence="2" id="KW-0812">Transmembrane</keyword>
<keyword evidence="2" id="KW-1133">Transmembrane helix</keyword>
<feature type="region of interest" description="Disordered" evidence="1">
    <location>
        <begin position="153"/>
        <end position="198"/>
    </location>
</feature>
<evidence type="ECO:0000313" key="4">
    <source>
        <dbReference type="EMBL" id="EEH34284.1"/>
    </source>
</evidence>
<feature type="chain" id="PRO_5002910310" description="GPI anchored protein" evidence="3">
    <location>
        <begin position="19"/>
        <end position="227"/>
    </location>
</feature>
<dbReference type="GeneID" id="9095780"/>
<evidence type="ECO:0000256" key="2">
    <source>
        <dbReference type="SAM" id="Phobius"/>
    </source>
</evidence>
<organism evidence="4 5">
    <name type="scientific">Paracoccidioides lutzii (strain ATCC MYA-826 / Pb01)</name>
    <name type="common">Paracoccidioides brasiliensis</name>
    <dbReference type="NCBI Taxonomy" id="502779"/>
    <lineage>
        <taxon>Eukaryota</taxon>
        <taxon>Fungi</taxon>
        <taxon>Dikarya</taxon>
        <taxon>Ascomycota</taxon>
        <taxon>Pezizomycotina</taxon>
        <taxon>Eurotiomycetes</taxon>
        <taxon>Eurotiomycetidae</taxon>
        <taxon>Onygenales</taxon>
        <taxon>Ajellomycetaceae</taxon>
        <taxon>Paracoccidioides</taxon>
    </lineage>
</organism>
<dbReference type="eggNOG" id="ENOG502SCCN">
    <property type="taxonomic scope" value="Eukaryota"/>
</dbReference>
<dbReference type="EMBL" id="KN294005">
    <property type="protein sequence ID" value="EEH34284.1"/>
    <property type="molecule type" value="Genomic_DNA"/>
</dbReference>
<name>C1H3J1_PARBA</name>
<dbReference type="OrthoDB" id="4991875at2759"/>
<feature type="compositionally biased region" description="Low complexity" evidence="1">
    <location>
        <begin position="153"/>
        <end position="193"/>
    </location>
</feature>
<sequence length="227" mass="23009">MHIHLALVSVCLFGLSSAQQSIVTKLTFPGSVDSQKIEASVVKADSSATVYWLNCPKRPDSTECVLPGVNLKQGRNEVGLDYSAPGHEGGMVSFRLECQLQTSLIDCARLQLTSDDGKSWATLVSTDIVIPTTFFASLDVTITAGLEKLKGAATATPVPTTSAESPTGTGAGKAAPTGTSAAATTSESGGKAAPSSSRGHAVMPLATAAASWGVIGGAAMAVAVLAM</sequence>